<protein>
    <submittedName>
        <fullName evidence="3">Uncharacterized protein</fullName>
    </submittedName>
</protein>
<feature type="region of interest" description="Disordered" evidence="2">
    <location>
        <begin position="424"/>
        <end position="455"/>
    </location>
</feature>
<evidence type="ECO:0000313" key="4">
    <source>
        <dbReference type="Proteomes" id="UP000324800"/>
    </source>
</evidence>
<feature type="compositionally biased region" description="Basic and acidic residues" evidence="2">
    <location>
        <begin position="673"/>
        <end position="725"/>
    </location>
</feature>
<evidence type="ECO:0000313" key="3">
    <source>
        <dbReference type="EMBL" id="KAA6394210.1"/>
    </source>
</evidence>
<feature type="compositionally biased region" description="Basic and acidic residues" evidence="2">
    <location>
        <begin position="508"/>
        <end position="536"/>
    </location>
</feature>
<feature type="region of interest" description="Disordered" evidence="2">
    <location>
        <begin position="310"/>
        <end position="336"/>
    </location>
</feature>
<feature type="region of interest" description="Disordered" evidence="2">
    <location>
        <begin position="502"/>
        <end position="537"/>
    </location>
</feature>
<gene>
    <name evidence="3" type="ORF">EZS28_010259</name>
</gene>
<feature type="region of interest" description="Disordered" evidence="2">
    <location>
        <begin position="673"/>
        <end position="770"/>
    </location>
</feature>
<feature type="compositionally biased region" description="Acidic residues" evidence="2">
    <location>
        <begin position="750"/>
        <end position="770"/>
    </location>
</feature>
<dbReference type="AlphaFoldDB" id="A0A5J4WGR5"/>
<feature type="coiled-coil region" evidence="1">
    <location>
        <begin position="85"/>
        <end position="162"/>
    </location>
</feature>
<comment type="caution">
    <text evidence="3">The sequence shown here is derived from an EMBL/GenBank/DDBJ whole genome shotgun (WGS) entry which is preliminary data.</text>
</comment>
<keyword evidence="1" id="KW-0175">Coiled coil</keyword>
<evidence type="ECO:0000256" key="1">
    <source>
        <dbReference type="SAM" id="Coils"/>
    </source>
</evidence>
<reference evidence="3 4" key="1">
    <citation type="submission" date="2019-03" db="EMBL/GenBank/DDBJ databases">
        <title>Single cell metagenomics reveals metabolic interactions within the superorganism composed of flagellate Streblomastix strix and complex community of Bacteroidetes bacteria on its surface.</title>
        <authorList>
            <person name="Treitli S.C."/>
            <person name="Kolisko M."/>
            <person name="Husnik F."/>
            <person name="Keeling P."/>
            <person name="Hampl V."/>
        </authorList>
    </citation>
    <scope>NUCLEOTIDE SEQUENCE [LARGE SCALE GENOMIC DNA]</scope>
    <source>
        <strain evidence="3">ST1C</strain>
    </source>
</reference>
<accession>A0A5J4WGR5</accession>
<feature type="non-terminal residue" evidence="3">
    <location>
        <position position="1"/>
    </location>
</feature>
<dbReference type="EMBL" id="SNRW01002006">
    <property type="protein sequence ID" value="KAA6394210.1"/>
    <property type="molecule type" value="Genomic_DNA"/>
</dbReference>
<feature type="coiled-coil region" evidence="1">
    <location>
        <begin position="374"/>
        <end position="412"/>
    </location>
</feature>
<proteinExistence type="predicted"/>
<organism evidence="3 4">
    <name type="scientific">Streblomastix strix</name>
    <dbReference type="NCBI Taxonomy" id="222440"/>
    <lineage>
        <taxon>Eukaryota</taxon>
        <taxon>Metamonada</taxon>
        <taxon>Preaxostyla</taxon>
        <taxon>Oxymonadida</taxon>
        <taxon>Streblomastigidae</taxon>
        <taxon>Streblomastix</taxon>
    </lineage>
</organism>
<dbReference type="Proteomes" id="UP000324800">
    <property type="component" value="Unassembled WGS sequence"/>
</dbReference>
<feature type="compositionally biased region" description="Basic and acidic residues" evidence="2">
    <location>
        <begin position="323"/>
        <end position="336"/>
    </location>
</feature>
<evidence type="ECO:0000256" key="2">
    <source>
        <dbReference type="SAM" id="MobiDB-lite"/>
    </source>
</evidence>
<name>A0A5J4WGR5_9EUKA</name>
<feature type="compositionally biased region" description="Polar residues" evidence="2">
    <location>
        <begin position="424"/>
        <end position="445"/>
    </location>
</feature>
<feature type="compositionally biased region" description="Basic and acidic residues" evidence="2">
    <location>
        <begin position="732"/>
        <end position="749"/>
    </location>
</feature>
<sequence>RIDADKKIVKTKPQAIPSEIINLVPLPSESIYSNETFEELPTGFNYQRPRTILEHMREWLNTAGLVVFTILCEFEEKKKEKSSDQNRYKQNLASLKTQIRRDTEKLNYLNKSGNGDENGDVKELKLKLLQYEIAQINLEKQIVTADKDFENLRNEIEKQRIQFAENAVWPAMDLNGYADLNEEVKLQKKLGGKEDENEKFNESVIERMVNREVTEKWSLISESAKNPDIKGISWKNRDIVKDNLDDGEKVNKEKDKQTEITNAFTTQNKYVITSQTARVVQIQEYLDYKEQKRKEKEELEKMTLEDKIGVNKPQDSQNQIPKQDVKKLGQKAPEKPKKNANANIIVEEYIPDAIIYLQPPLRNPIRVLSDNQAEQRLKQRKQGTQQKVKAEKMEYRKQLDFAKEKLEKKKESDIITHMLQAASAPNTTKQSMQVSQTASRASSHLQGGLDASVPNQEALTEAQRAMEAMERVRKMKVDMEERRRKKALEDKKQMEELTAKLESQQAERMQKIREREQRTKNEQIAEMNKRKEERQQRIQQIEELQKKEAQDRKQKGQPLYLKIEQKYQQDVLAAEELERQRKIAEIKEGKKPIDPEEIKQFAQNYDQELAAKQEIFQNQFKMHVNDNYDQELAAKQEIFQNQFKMHVNDVSKFYRGKAAQNAAEEAQALKLEQQKKKEEEQRKRQRIQEYKQLVDKDHKPTIDEKKQKELEQRVQKLETRPEHRLKLQRKAVFHDDLKPKNKIVKKEEDKENVDEENVEESKEEDDDDDL</sequence>